<dbReference type="Proteomes" id="UP000255421">
    <property type="component" value="Unassembled WGS sequence"/>
</dbReference>
<reference evidence="3" key="2">
    <citation type="submission" date="2016-10" db="EMBL/GenBank/DDBJ databases">
        <authorList>
            <person name="de Groot N.N."/>
        </authorList>
    </citation>
    <scope>NUCLEOTIDE SEQUENCE [LARGE SCALE GENOMIC DNA]</scope>
    <source>
        <strain evidence="3">CGMCC 1.12397</strain>
    </source>
</reference>
<keyword evidence="5" id="KW-1185">Reference proteome</keyword>
<evidence type="ECO:0000313" key="4">
    <source>
        <dbReference type="Proteomes" id="UP000199289"/>
    </source>
</evidence>
<keyword evidence="1" id="KW-0812">Transmembrane</keyword>
<reference evidence="2 5" key="3">
    <citation type="submission" date="2018-07" db="EMBL/GenBank/DDBJ databases">
        <title>Genome sequence of extremly halophilic archaeon Halopelagius longus strain BC12-B1.</title>
        <authorList>
            <person name="Zhang X."/>
        </authorList>
    </citation>
    <scope>NUCLEOTIDE SEQUENCE [LARGE SCALE GENOMIC DNA]</scope>
    <source>
        <strain evidence="2 5">BC12-B1</strain>
    </source>
</reference>
<gene>
    <name evidence="2" type="ORF">DWB78_11870</name>
    <name evidence="3" type="ORF">SAMN05216278_0485</name>
</gene>
<dbReference type="EMBL" id="QQST01000001">
    <property type="protein sequence ID" value="RDI72354.1"/>
    <property type="molecule type" value="Genomic_DNA"/>
</dbReference>
<dbReference type="AlphaFoldDB" id="A0A1H0Y9T3"/>
<accession>A0A1H0Y9T3</accession>
<dbReference type="Proteomes" id="UP000199289">
    <property type="component" value="Unassembled WGS sequence"/>
</dbReference>
<evidence type="ECO:0000313" key="2">
    <source>
        <dbReference type="EMBL" id="RDI72354.1"/>
    </source>
</evidence>
<evidence type="ECO:0000313" key="5">
    <source>
        <dbReference type="Proteomes" id="UP000255421"/>
    </source>
</evidence>
<dbReference type="EMBL" id="FNKQ01000001">
    <property type="protein sequence ID" value="SDQ11656.1"/>
    <property type="molecule type" value="Genomic_DNA"/>
</dbReference>
<reference evidence="4" key="1">
    <citation type="submission" date="2016-10" db="EMBL/GenBank/DDBJ databases">
        <authorList>
            <person name="Varghese N."/>
            <person name="Submissions S."/>
        </authorList>
    </citation>
    <scope>NUCLEOTIDE SEQUENCE [LARGE SCALE GENOMIC DNA]</scope>
    <source>
        <strain evidence="4">CGMCC 1.12397</strain>
    </source>
</reference>
<sequence length="92" mass="9489">MTQKELIGDVIQFTSVSQESNTGRDAYRLLTTGERQWEFLGLLALIAAVIAYAIGSVAAGESVGAQAPLGVVAAGLTIAAAFLVDDFDGASQ</sequence>
<keyword evidence="1" id="KW-1133">Transmembrane helix</keyword>
<feature type="transmembrane region" description="Helical" evidence="1">
    <location>
        <begin position="39"/>
        <end position="59"/>
    </location>
</feature>
<name>A0A1H0Y9T3_9EURY</name>
<feature type="transmembrane region" description="Helical" evidence="1">
    <location>
        <begin position="65"/>
        <end position="84"/>
    </location>
</feature>
<keyword evidence="1" id="KW-0472">Membrane</keyword>
<evidence type="ECO:0000313" key="3">
    <source>
        <dbReference type="EMBL" id="SDQ11656.1"/>
    </source>
</evidence>
<evidence type="ECO:0000256" key="1">
    <source>
        <dbReference type="SAM" id="Phobius"/>
    </source>
</evidence>
<proteinExistence type="predicted"/>
<organism evidence="3 4">
    <name type="scientific">Halopelagius longus</name>
    <dbReference type="NCBI Taxonomy" id="1236180"/>
    <lineage>
        <taxon>Archaea</taxon>
        <taxon>Methanobacteriati</taxon>
        <taxon>Methanobacteriota</taxon>
        <taxon>Stenosarchaea group</taxon>
        <taxon>Halobacteria</taxon>
        <taxon>Halobacteriales</taxon>
        <taxon>Haloferacaceae</taxon>
    </lineage>
</organism>
<protein>
    <submittedName>
        <fullName evidence="3">Uncharacterized protein</fullName>
    </submittedName>
</protein>